<organism evidence="1 2">
    <name type="scientific">Aegilops tauschii subsp. strangulata</name>
    <name type="common">Goatgrass</name>
    <dbReference type="NCBI Taxonomy" id="200361"/>
    <lineage>
        <taxon>Eukaryota</taxon>
        <taxon>Viridiplantae</taxon>
        <taxon>Streptophyta</taxon>
        <taxon>Embryophyta</taxon>
        <taxon>Tracheophyta</taxon>
        <taxon>Spermatophyta</taxon>
        <taxon>Magnoliopsida</taxon>
        <taxon>Liliopsida</taxon>
        <taxon>Poales</taxon>
        <taxon>Poaceae</taxon>
        <taxon>BOP clade</taxon>
        <taxon>Pooideae</taxon>
        <taxon>Triticodae</taxon>
        <taxon>Triticeae</taxon>
        <taxon>Triticinae</taxon>
        <taxon>Aegilops</taxon>
    </lineage>
</organism>
<dbReference type="Proteomes" id="UP000015105">
    <property type="component" value="Chromosome 5D"/>
</dbReference>
<reference evidence="1" key="3">
    <citation type="journal article" date="2017" name="Nature">
        <title>Genome sequence of the progenitor of the wheat D genome Aegilops tauschii.</title>
        <authorList>
            <person name="Luo M.C."/>
            <person name="Gu Y.Q."/>
            <person name="Puiu D."/>
            <person name="Wang H."/>
            <person name="Twardziok S.O."/>
            <person name="Deal K.R."/>
            <person name="Huo N."/>
            <person name="Zhu T."/>
            <person name="Wang L."/>
            <person name="Wang Y."/>
            <person name="McGuire P.E."/>
            <person name="Liu S."/>
            <person name="Long H."/>
            <person name="Ramasamy R.K."/>
            <person name="Rodriguez J.C."/>
            <person name="Van S.L."/>
            <person name="Yuan L."/>
            <person name="Wang Z."/>
            <person name="Xia Z."/>
            <person name="Xiao L."/>
            <person name="Anderson O.D."/>
            <person name="Ouyang S."/>
            <person name="Liang Y."/>
            <person name="Zimin A.V."/>
            <person name="Pertea G."/>
            <person name="Qi P."/>
            <person name="Bennetzen J.L."/>
            <person name="Dai X."/>
            <person name="Dawson M.W."/>
            <person name="Muller H.G."/>
            <person name="Kugler K."/>
            <person name="Rivarola-Duarte L."/>
            <person name="Spannagl M."/>
            <person name="Mayer K.F.X."/>
            <person name="Lu F.H."/>
            <person name="Bevan M.W."/>
            <person name="Leroy P."/>
            <person name="Li P."/>
            <person name="You F.M."/>
            <person name="Sun Q."/>
            <person name="Liu Z."/>
            <person name="Lyons E."/>
            <person name="Wicker T."/>
            <person name="Salzberg S.L."/>
            <person name="Devos K.M."/>
            <person name="Dvorak J."/>
        </authorList>
    </citation>
    <scope>NUCLEOTIDE SEQUENCE [LARGE SCALE GENOMIC DNA]</scope>
    <source>
        <strain evidence="1">cv. AL8/78</strain>
    </source>
</reference>
<sequence>MFSYRLVYKKNKFVVETSALLASTWSLSDDQGSSMVLIHLPKAKRYCCLNASVRMHLYLWF</sequence>
<evidence type="ECO:0000313" key="2">
    <source>
        <dbReference type="Proteomes" id="UP000015105"/>
    </source>
</evidence>
<reference evidence="2" key="2">
    <citation type="journal article" date="2017" name="Nat. Plants">
        <title>The Aegilops tauschii genome reveals multiple impacts of transposons.</title>
        <authorList>
            <person name="Zhao G."/>
            <person name="Zou C."/>
            <person name="Li K."/>
            <person name="Wang K."/>
            <person name="Li T."/>
            <person name="Gao L."/>
            <person name="Zhang X."/>
            <person name="Wang H."/>
            <person name="Yang Z."/>
            <person name="Liu X."/>
            <person name="Jiang W."/>
            <person name="Mao L."/>
            <person name="Kong X."/>
            <person name="Jiao Y."/>
            <person name="Jia J."/>
        </authorList>
    </citation>
    <scope>NUCLEOTIDE SEQUENCE [LARGE SCALE GENOMIC DNA]</scope>
    <source>
        <strain evidence="2">cv. AL8/78</strain>
    </source>
</reference>
<reference evidence="1" key="5">
    <citation type="journal article" date="2021" name="G3 (Bethesda)">
        <title>Aegilops tauschii genome assembly Aet v5.0 features greater sequence contiguity and improved annotation.</title>
        <authorList>
            <person name="Wang L."/>
            <person name="Zhu T."/>
            <person name="Rodriguez J.C."/>
            <person name="Deal K.R."/>
            <person name="Dubcovsky J."/>
            <person name="McGuire P.E."/>
            <person name="Lux T."/>
            <person name="Spannagl M."/>
            <person name="Mayer K.F.X."/>
            <person name="Baldrich P."/>
            <person name="Meyers B.C."/>
            <person name="Huo N."/>
            <person name="Gu Y.Q."/>
            <person name="Zhou H."/>
            <person name="Devos K.M."/>
            <person name="Bennetzen J.L."/>
            <person name="Unver T."/>
            <person name="Budak H."/>
            <person name="Gulick P.J."/>
            <person name="Galiba G."/>
            <person name="Kalapos B."/>
            <person name="Nelson D.R."/>
            <person name="Li P."/>
            <person name="You F.M."/>
            <person name="Luo M.C."/>
            <person name="Dvorak J."/>
        </authorList>
    </citation>
    <scope>NUCLEOTIDE SEQUENCE [LARGE SCALE GENOMIC DNA]</scope>
    <source>
        <strain evidence="1">cv. AL8/78</strain>
    </source>
</reference>
<dbReference type="Gramene" id="AET5Gv20600400.8">
    <property type="protein sequence ID" value="AET5Gv20600400.8"/>
    <property type="gene ID" value="AET5Gv20600400"/>
</dbReference>
<evidence type="ECO:0000313" key="1">
    <source>
        <dbReference type="EnsemblPlants" id="AET5Gv20600400.8"/>
    </source>
</evidence>
<keyword evidence="2" id="KW-1185">Reference proteome</keyword>
<reference evidence="2" key="1">
    <citation type="journal article" date="2014" name="Science">
        <title>Ancient hybridizations among the ancestral genomes of bread wheat.</title>
        <authorList>
            <consortium name="International Wheat Genome Sequencing Consortium,"/>
            <person name="Marcussen T."/>
            <person name="Sandve S.R."/>
            <person name="Heier L."/>
            <person name="Spannagl M."/>
            <person name="Pfeifer M."/>
            <person name="Jakobsen K.S."/>
            <person name="Wulff B.B."/>
            <person name="Steuernagel B."/>
            <person name="Mayer K.F."/>
            <person name="Olsen O.A."/>
        </authorList>
    </citation>
    <scope>NUCLEOTIDE SEQUENCE [LARGE SCALE GENOMIC DNA]</scope>
    <source>
        <strain evidence="2">cv. AL8/78</strain>
    </source>
</reference>
<reference evidence="1" key="4">
    <citation type="submission" date="2019-03" db="UniProtKB">
        <authorList>
            <consortium name="EnsemblPlants"/>
        </authorList>
    </citation>
    <scope>IDENTIFICATION</scope>
</reference>
<dbReference type="EnsemblPlants" id="AET5Gv20600400.8">
    <property type="protein sequence ID" value="AET5Gv20600400.8"/>
    <property type="gene ID" value="AET5Gv20600400"/>
</dbReference>
<proteinExistence type="predicted"/>
<accession>A0A453L2R3</accession>
<name>A0A453L2R3_AEGTS</name>
<protein>
    <submittedName>
        <fullName evidence="1">Uncharacterized protein</fullName>
    </submittedName>
</protein>
<dbReference type="AlphaFoldDB" id="A0A453L2R3"/>